<sequence length="61" mass="6569">DGSESLETSATRVTSPHFTTSPTDPTSLASPQRPPLISTSPTPTPTRAFYYRSTAQIAMRT</sequence>
<evidence type="ECO:0000313" key="2">
    <source>
        <dbReference type="EMBL" id="GFD23105.1"/>
    </source>
</evidence>
<name>A0A699UJF7_TANCI</name>
<organism evidence="2">
    <name type="scientific">Tanacetum cinerariifolium</name>
    <name type="common">Dalmatian daisy</name>
    <name type="synonym">Chrysanthemum cinerariifolium</name>
    <dbReference type="NCBI Taxonomy" id="118510"/>
    <lineage>
        <taxon>Eukaryota</taxon>
        <taxon>Viridiplantae</taxon>
        <taxon>Streptophyta</taxon>
        <taxon>Embryophyta</taxon>
        <taxon>Tracheophyta</taxon>
        <taxon>Spermatophyta</taxon>
        <taxon>Magnoliopsida</taxon>
        <taxon>eudicotyledons</taxon>
        <taxon>Gunneridae</taxon>
        <taxon>Pentapetalae</taxon>
        <taxon>asterids</taxon>
        <taxon>campanulids</taxon>
        <taxon>Asterales</taxon>
        <taxon>Asteraceae</taxon>
        <taxon>Asteroideae</taxon>
        <taxon>Anthemideae</taxon>
        <taxon>Anthemidinae</taxon>
        <taxon>Tanacetum</taxon>
    </lineage>
</organism>
<protein>
    <submittedName>
        <fullName evidence="2">Uncharacterized protein</fullName>
    </submittedName>
</protein>
<comment type="caution">
    <text evidence="2">The sequence shown here is derived from an EMBL/GenBank/DDBJ whole genome shotgun (WGS) entry which is preliminary data.</text>
</comment>
<evidence type="ECO:0000256" key="1">
    <source>
        <dbReference type="SAM" id="MobiDB-lite"/>
    </source>
</evidence>
<accession>A0A699UJF7</accession>
<feature type="compositionally biased region" description="Polar residues" evidence="1">
    <location>
        <begin position="1"/>
        <end position="30"/>
    </location>
</feature>
<gene>
    <name evidence="2" type="ORF">Tci_895074</name>
</gene>
<feature type="region of interest" description="Disordered" evidence="1">
    <location>
        <begin position="1"/>
        <end position="61"/>
    </location>
</feature>
<dbReference type="EMBL" id="BKCJ011342432">
    <property type="protein sequence ID" value="GFD23105.1"/>
    <property type="molecule type" value="Genomic_DNA"/>
</dbReference>
<dbReference type="AlphaFoldDB" id="A0A699UJF7"/>
<feature type="non-terminal residue" evidence="2">
    <location>
        <position position="1"/>
    </location>
</feature>
<reference evidence="2" key="1">
    <citation type="journal article" date="2019" name="Sci. Rep.">
        <title>Draft genome of Tanacetum cinerariifolium, the natural source of mosquito coil.</title>
        <authorList>
            <person name="Yamashiro T."/>
            <person name="Shiraishi A."/>
            <person name="Satake H."/>
            <person name="Nakayama K."/>
        </authorList>
    </citation>
    <scope>NUCLEOTIDE SEQUENCE</scope>
</reference>
<proteinExistence type="predicted"/>